<dbReference type="KEGG" id="ctes:O987_24505"/>
<organism evidence="1 2">
    <name type="scientific">Comamonas testosteroni TK102</name>
    <dbReference type="NCBI Taxonomy" id="1392005"/>
    <lineage>
        <taxon>Bacteria</taxon>
        <taxon>Pseudomonadati</taxon>
        <taxon>Pseudomonadota</taxon>
        <taxon>Betaproteobacteria</taxon>
        <taxon>Burkholderiales</taxon>
        <taxon>Comamonadaceae</taxon>
        <taxon>Comamonas</taxon>
    </lineage>
</organism>
<dbReference type="EMBL" id="CP006704">
    <property type="protein sequence ID" value="AIJ48975.1"/>
    <property type="molecule type" value="Genomic_DNA"/>
</dbReference>
<evidence type="ECO:0000313" key="2">
    <source>
        <dbReference type="Proteomes" id="UP000028782"/>
    </source>
</evidence>
<sequence length="105" mass="11914">MRSEVIVVLDGDREYRVDTQSLSPVSSDEGRRWLDQQFVSLECEPLRATGKVLLADKLVVVAREARNRPELFDNQDWRNSYALAAHAVLAKPLIRVDVPAMSISY</sequence>
<evidence type="ECO:0000313" key="1">
    <source>
        <dbReference type="EMBL" id="AIJ48975.1"/>
    </source>
</evidence>
<dbReference type="RefSeq" id="WP_003051343.1">
    <property type="nucleotide sequence ID" value="NZ_CP006704.1"/>
</dbReference>
<name>A0A076PYQ8_COMTE</name>
<dbReference type="AlphaFoldDB" id="A0A076PYQ8"/>
<proteinExistence type="predicted"/>
<gene>
    <name evidence="1" type="ORF">O987_24505</name>
</gene>
<accession>A0A076PYQ8</accession>
<reference evidence="1 2" key="1">
    <citation type="journal article" date="2014" name="Genome Announc.">
        <title>Complete Genome Sequence of Polychlorinated Biphenyl Degrader Comamonas testosteroni TK102 (NBRC 109938).</title>
        <authorList>
            <person name="Fukuda K."/>
            <person name="Hosoyama A."/>
            <person name="Tsuchikane K."/>
            <person name="Ohji S."/>
            <person name="Yamazoe A."/>
            <person name="Fujita N."/>
            <person name="Shintani M."/>
            <person name="Kimbara K."/>
        </authorList>
    </citation>
    <scope>NUCLEOTIDE SEQUENCE [LARGE SCALE GENOMIC DNA]</scope>
    <source>
        <strain evidence="1">TK102</strain>
    </source>
</reference>
<dbReference type="Proteomes" id="UP000028782">
    <property type="component" value="Chromosome"/>
</dbReference>
<protein>
    <submittedName>
        <fullName evidence="1">Uncharacterized protein</fullName>
    </submittedName>
</protein>
<dbReference type="HOGENOM" id="CLU_176120_0_0_4"/>